<feature type="domain" description="Large ribosomal subunit protein uL30-like ferredoxin-like fold" evidence="6">
    <location>
        <begin position="4"/>
        <end position="54"/>
    </location>
</feature>
<dbReference type="PANTHER" id="PTHR15892">
    <property type="entry name" value="MITOCHONDRIAL RIBOSOMAL PROTEIN L30"/>
    <property type="match status" value="1"/>
</dbReference>
<dbReference type="PANTHER" id="PTHR15892:SF2">
    <property type="entry name" value="LARGE RIBOSOMAL SUBUNIT PROTEIN UL30M"/>
    <property type="match status" value="1"/>
</dbReference>
<dbReference type="GO" id="GO:0022625">
    <property type="term" value="C:cytosolic large ribosomal subunit"/>
    <property type="evidence" value="ECO:0007669"/>
    <property type="project" value="TreeGrafter"/>
</dbReference>
<organism evidence="7 8">
    <name type="scientific">Sulfobacillus thermosulfidooxidans</name>
    <dbReference type="NCBI Taxonomy" id="28034"/>
    <lineage>
        <taxon>Bacteria</taxon>
        <taxon>Bacillati</taxon>
        <taxon>Bacillota</taxon>
        <taxon>Clostridia</taxon>
        <taxon>Eubacteriales</taxon>
        <taxon>Clostridiales Family XVII. Incertae Sedis</taxon>
        <taxon>Sulfobacillus</taxon>
    </lineage>
</organism>
<evidence type="ECO:0000259" key="6">
    <source>
        <dbReference type="Pfam" id="PF00327"/>
    </source>
</evidence>
<evidence type="ECO:0000313" key="8">
    <source>
        <dbReference type="Proteomes" id="UP000242705"/>
    </source>
</evidence>
<reference evidence="7 8" key="1">
    <citation type="journal article" date="2014" name="BMC Genomics">
        <title>Comparison of environmental and isolate Sulfobacillus genomes reveals diverse carbon, sulfur, nitrogen, and hydrogen metabolisms.</title>
        <authorList>
            <person name="Justice N.B."/>
            <person name="Norman A."/>
            <person name="Brown C.T."/>
            <person name="Singh A."/>
            <person name="Thomas B.C."/>
            <person name="Banfield J.F."/>
        </authorList>
    </citation>
    <scope>NUCLEOTIDE SEQUENCE [LARGE SCALE GENOMIC DNA]</scope>
    <source>
        <strain evidence="7">AMDSBA5</strain>
    </source>
</reference>
<dbReference type="Pfam" id="PF00327">
    <property type="entry name" value="Ribosomal_L30"/>
    <property type="match status" value="1"/>
</dbReference>
<comment type="similarity">
    <text evidence="1 5">Belongs to the universal ribosomal protein uL30 family.</text>
</comment>
<dbReference type="RefSeq" id="WP_020376680.1">
    <property type="nucleotide sequence ID" value="NZ_LGRO01000002.1"/>
</dbReference>
<dbReference type="HAMAP" id="MF_01371_B">
    <property type="entry name" value="Ribosomal_uL30_B"/>
    <property type="match status" value="1"/>
</dbReference>
<dbReference type="Proteomes" id="UP000242705">
    <property type="component" value="Unassembled WGS sequence"/>
</dbReference>
<evidence type="ECO:0000256" key="1">
    <source>
        <dbReference type="ARBA" id="ARBA00007594"/>
    </source>
</evidence>
<dbReference type="PIRSF" id="PIRSF002211">
    <property type="entry name" value="Ribosomal_L30_bac-type"/>
    <property type="match status" value="1"/>
</dbReference>
<dbReference type="GO" id="GO:0003735">
    <property type="term" value="F:structural constituent of ribosome"/>
    <property type="evidence" value="ECO:0007669"/>
    <property type="project" value="InterPro"/>
</dbReference>
<dbReference type="InterPro" id="IPR036919">
    <property type="entry name" value="Ribo_uL30_ferredoxin-like_sf"/>
</dbReference>
<dbReference type="SUPFAM" id="SSF55129">
    <property type="entry name" value="Ribosomal protein L30p/L7e"/>
    <property type="match status" value="1"/>
</dbReference>
<evidence type="ECO:0000256" key="5">
    <source>
        <dbReference type="HAMAP-Rule" id="MF_01371"/>
    </source>
</evidence>
<accession>A0A1R0IL33</accession>
<name>A0A1R0IL33_SULTH</name>
<evidence type="ECO:0000256" key="2">
    <source>
        <dbReference type="ARBA" id="ARBA00011838"/>
    </source>
</evidence>
<dbReference type="AlphaFoldDB" id="A0A1R0IL33"/>
<sequence>MARLRITLVKSPIGYAKDQKDTASRLGLRKMWRTVEFDDNPSIRGMIHKIRHLVRVEEIPEGEEATK</sequence>
<evidence type="ECO:0000256" key="3">
    <source>
        <dbReference type="ARBA" id="ARBA00022980"/>
    </source>
</evidence>
<dbReference type="InterPro" id="IPR016082">
    <property type="entry name" value="Ribosomal_uL30_ferredoxin-like"/>
</dbReference>
<dbReference type="CDD" id="cd01658">
    <property type="entry name" value="Ribosomal_L30"/>
    <property type="match status" value="1"/>
</dbReference>
<comment type="caution">
    <text evidence="7">The sequence shown here is derived from an EMBL/GenBank/DDBJ whole genome shotgun (WGS) entry which is preliminary data.</text>
</comment>
<proteinExistence type="inferred from homology"/>
<protein>
    <recommendedName>
        <fullName evidence="5">Large ribosomal subunit protein uL30</fullName>
    </recommendedName>
</protein>
<comment type="subunit">
    <text evidence="2 5">Part of the 50S ribosomal subunit.</text>
</comment>
<gene>
    <name evidence="5" type="primary">rpmD</name>
    <name evidence="7" type="ORF">C7B47_04590</name>
</gene>
<dbReference type="EMBL" id="PXYX01000006">
    <property type="protein sequence ID" value="PSR28450.1"/>
    <property type="molecule type" value="Genomic_DNA"/>
</dbReference>
<dbReference type="OrthoDB" id="9812790at2"/>
<dbReference type="GO" id="GO:0006412">
    <property type="term" value="P:translation"/>
    <property type="evidence" value="ECO:0007669"/>
    <property type="project" value="UniProtKB-UniRule"/>
</dbReference>
<evidence type="ECO:0000313" key="7">
    <source>
        <dbReference type="EMBL" id="PSR28450.1"/>
    </source>
</evidence>
<keyword evidence="4 5" id="KW-0687">Ribonucleoprotein</keyword>
<keyword evidence="3 5" id="KW-0689">Ribosomal protein</keyword>
<dbReference type="NCBIfam" id="TIGR01308">
    <property type="entry name" value="rpmD_bact"/>
    <property type="match status" value="1"/>
</dbReference>
<dbReference type="Gene3D" id="3.30.1390.20">
    <property type="entry name" value="Ribosomal protein L30, ferredoxin-like fold domain"/>
    <property type="match status" value="1"/>
</dbReference>
<dbReference type="InterPro" id="IPR005996">
    <property type="entry name" value="Ribosomal_uL30_bac-type"/>
</dbReference>
<dbReference type="FunFam" id="3.30.1390.20:FF:000001">
    <property type="entry name" value="50S ribosomal protein L30"/>
    <property type="match status" value="1"/>
</dbReference>
<evidence type="ECO:0000256" key="4">
    <source>
        <dbReference type="ARBA" id="ARBA00023274"/>
    </source>
</evidence>